<dbReference type="PANTHER" id="PTHR34219:SF9">
    <property type="entry name" value="IRON-REGULATED INNER MEMBRANE PROTEIN"/>
    <property type="match status" value="1"/>
</dbReference>
<accession>A0A1I2FV78</accession>
<dbReference type="STRING" id="500610.SAMN02799615_02408"/>
<evidence type="ECO:0000256" key="1">
    <source>
        <dbReference type="SAM" id="Phobius"/>
    </source>
</evidence>
<dbReference type="InterPro" id="IPR005625">
    <property type="entry name" value="PepSY-ass_TM"/>
</dbReference>
<proteinExistence type="predicted"/>
<evidence type="ECO:0000313" key="3">
    <source>
        <dbReference type="Proteomes" id="UP000199477"/>
    </source>
</evidence>
<keyword evidence="3" id="KW-1185">Reference proteome</keyword>
<gene>
    <name evidence="2" type="ORF">SAMN02799615_02408</name>
</gene>
<organism evidence="2 3">
    <name type="scientific">Dyella marensis</name>
    <dbReference type="NCBI Taxonomy" id="500610"/>
    <lineage>
        <taxon>Bacteria</taxon>
        <taxon>Pseudomonadati</taxon>
        <taxon>Pseudomonadota</taxon>
        <taxon>Gammaproteobacteria</taxon>
        <taxon>Lysobacterales</taxon>
        <taxon>Rhodanobacteraceae</taxon>
        <taxon>Dyella</taxon>
    </lineage>
</organism>
<feature type="transmembrane region" description="Helical" evidence="1">
    <location>
        <begin position="12"/>
        <end position="36"/>
    </location>
</feature>
<feature type="transmembrane region" description="Helical" evidence="1">
    <location>
        <begin position="387"/>
        <end position="412"/>
    </location>
</feature>
<dbReference type="Proteomes" id="UP000199477">
    <property type="component" value="Unassembled WGS sequence"/>
</dbReference>
<name>A0A1I2FV78_9GAMM</name>
<feature type="transmembrane region" description="Helical" evidence="1">
    <location>
        <begin position="186"/>
        <end position="213"/>
    </location>
</feature>
<reference evidence="3" key="1">
    <citation type="submission" date="2016-10" db="EMBL/GenBank/DDBJ databases">
        <authorList>
            <person name="Varghese N."/>
            <person name="Submissions S."/>
        </authorList>
    </citation>
    <scope>NUCLEOTIDE SEQUENCE [LARGE SCALE GENOMIC DNA]</scope>
    <source>
        <strain evidence="3">UNC178MFTsu3.1</strain>
    </source>
</reference>
<protein>
    <submittedName>
        <fullName evidence="2">Uncharacterized iron-regulated membrane protein</fullName>
    </submittedName>
</protein>
<dbReference type="PANTHER" id="PTHR34219">
    <property type="entry name" value="IRON-REGULATED INNER MEMBRANE PROTEIN-RELATED"/>
    <property type="match status" value="1"/>
</dbReference>
<feature type="transmembrane region" description="Helical" evidence="1">
    <location>
        <begin position="138"/>
        <end position="165"/>
    </location>
</feature>
<keyword evidence="1" id="KW-0812">Transmembrane</keyword>
<dbReference type="AlphaFoldDB" id="A0A1I2FV78"/>
<dbReference type="EMBL" id="FONH01000007">
    <property type="protein sequence ID" value="SFF09344.1"/>
    <property type="molecule type" value="Genomic_DNA"/>
</dbReference>
<feature type="transmembrane region" description="Helical" evidence="1">
    <location>
        <begin position="345"/>
        <end position="366"/>
    </location>
</feature>
<evidence type="ECO:0000313" key="2">
    <source>
        <dbReference type="EMBL" id="SFF09344.1"/>
    </source>
</evidence>
<feature type="transmembrane region" description="Helical" evidence="1">
    <location>
        <begin position="418"/>
        <end position="437"/>
    </location>
</feature>
<keyword evidence="1" id="KW-0472">Membrane</keyword>
<keyword evidence="1" id="KW-1133">Transmembrane helix</keyword>
<dbReference type="RefSeq" id="WP_051548289.1">
    <property type="nucleotide sequence ID" value="NZ_FONH01000007.1"/>
</dbReference>
<feature type="transmembrane region" description="Helical" evidence="1">
    <location>
        <begin position="479"/>
        <end position="499"/>
    </location>
</feature>
<sequence>MKSSTIRTFQTVHTWTGLLAGFALFIAFYAGALTVFHHDIALWQSPPWRSQAARDVSVQTMIDCLLLQHPQAAKDFGIVLAPPGTSQGPYAYWNDGEEHFATADRLDRPTDDEGATRGNLADFVYALHDSLGIPVVGLYLMGIVSVIYGLALISGLLIHLPQLLGDLFALRPGRNLKRLWQDAHNAIGVLSLPFHIIFAVTGALMCLFVPLFAALNLIAFDGKLGDAFARAISTAPTVQASGHAAPMLAAGELIERARTAALATGVTAFEPDYVHYDHYGDANALVQVRGVSQRTLGTYGTIALNGATGAVLERHVGDTHSVNGLTNSSIYALHFGNFGGRAVQWLYFLLGLAGAFLFYSGNLLWIESRRKRRHAAQPRKTWVMARATLGVCLGTCAGIAAAFAATMLAQAAGIDPAVPQQAACYGVVALAVAYACLRPVARAAVELLAVTALAYLAVAIADLMRNAHTWSQPWTPPSMAVLGVDLTGIALGIGFAWLARASWKRAARGDANSVWAQAPAADALHVEAEDPR</sequence>
<feature type="transmembrane region" description="Helical" evidence="1">
    <location>
        <begin position="444"/>
        <end position="464"/>
    </location>
</feature>
<dbReference type="Pfam" id="PF03929">
    <property type="entry name" value="PepSY_TM"/>
    <property type="match status" value="1"/>
</dbReference>